<evidence type="ECO:0000313" key="2">
    <source>
        <dbReference type="EMBL" id="MBB1252372.1"/>
    </source>
</evidence>
<feature type="transmembrane region" description="Helical" evidence="1">
    <location>
        <begin position="61"/>
        <end position="85"/>
    </location>
</feature>
<feature type="transmembrane region" description="Helical" evidence="1">
    <location>
        <begin position="21"/>
        <end position="41"/>
    </location>
</feature>
<evidence type="ECO:0000313" key="5">
    <source>
        <dbReference type="Proteomes" id="UP000320857"/>
    </source>
</evidence>
<dbReference type="RefSeq" id="WP_143647945.1">
    <property type="nucleotide sequence ID" value="NZ_JABJWZ010000014.1"/>
</dbReference>
<organism evidence="4 5">
    <name type="scientific">Streptomyces alkaliterrae</name>
    <dbReference type="NCBI Taxonomy" id="2213162"/>
    <lineage>
        <taxon>Bacteria</taxon>
        <taxon>Bacillati</taxon>
        <taxon>Actinomycetota</taxon>
        <taxon>Actinomycetes</taxon>
        <taxon>Kitasatosporales</taxon>
        <taxon>Streptomycetaceae</taxon>
        <taxon>Streptomyces</taxon>
    </lineage>
</organism>
<reference evidence="2" key="3">
    <citation type="journal article" name="Syst. Appl. Microbiol.">
        <title>Streptomyces alkaliterrae sp. nov., isolated from an alkaline soil, and emended descriptions of Streptomyces alkaliphilus, Streptomyces calidiresistens and Streptomyces durbertensis.</title>
        <authorList>
            <person name="Swiecimska M."/>
            <person name="Golinska P."/>
            <person name="Nouioui I."/>
            <person name="Wypij M."/>
            <person name="Rai M."/>
            <person name="Sangal V."/>
            <person name="Goodfellow M."/>
        </authorList>
    </citation>
    <scope>NUCLEOTIDE SEQUENCE</scope>
    <source>
        <strain evidence="2">OF3</strain>
        <strain evidence="3">OF8</strain>
    </source>
</reference>
<keyword evidence="5" id="KW-1185">Reference proteome</keyword>
<evidence type="ECO:0000256" key="1">
    <source>
        <dbReference type="SAM" id="Phobius"/>
    </source>
</evidence>
<sequence>MANPTPAPERDGPARRPPPPALLVLVAVGLLLTAPLALWWVVGQQTVDVPDPDFAVAPLEIPPAAEALVGTFALLGAFASAAGLVYWTRERALDPDWWLVIGPLLGAGLTLALVHRVVTAEVIGANIGAGLAILLGLPFAAILTLVGSGYALYLLFRRR</sequence>
<comment type="caution">
    <text evidence="4">The sequence shown here is derived from an EMBL/GenBank/DDBJ whole genome shotgun (WGS) entry which is preliminary data.</text>
</comment>
<evidence type="ECO:0000313" key="4">
    <source>
        <dbReference type="EMBL" id="MQS02490.1"/>
    </source>
</evidence>
<evidence type="ECO:0000313" key="7">
    <source>
        <dbReference type="Proteomes" id="UP000525686"/>
    </source>
</evidence>
<keyword evidence="1" id="KW-0812">Transmembrane</keyword>
<feature type="transmembrane region" description="Helical" evidence="1">
    <location>
        <begin position="97"/>
        <end position="118"/>
    </location>
</feature>
<dbReference type="EMBL" id="JABJXA010000006">
    <property type="protein sequence ID" value="MBB1257623.1"/>
    <property type="molecule type" value="Genomic_DNA"/>
</dbReference>
<feature type="transmembrane region" description="Helical" evidence="1">
    <location>
        <begin position="130"/>
        <end position="156"/>
    </location>
</feature>
<dbReference type="Proteomes" id="UP000517765">
    <property type="component" value="Unassembled WGS sequence"/>
</dbReference>
<protein>
    <submittedName>
        <fullName evidence="4">Uncharacterized protein</fullName>
    </submittedName>
</protein>
<evidence type="ECO:0000313" key="3">
    <source>
        <dbReference type="EMBL" id="MBB1257623.1"/>
    </source>
</evidence>
<dbReference type="EMBL" id="VJYK02000094">
    <property type="protein sequence ID" value="MQS02490.1"/>
    <property type="molecule type" value="Genomic_DNA"/>
</dbReference>
<keyword evidence="1" id="KW-1133">Transmembrane helix</keyword>
<name>A0A5P0YRI0_9ACTN</name>
<dbReference type="AlphaFoldDB" id="A0A5P0YRI0"/>
<dbReference type="Proteomes" id="UP000525686">
    <property type="component" value="Unassembled WGS sequence"/>
</dbReference>
<dbReference type="EMBL" id="JABJWZ010000014">
    <property type="protein sequence ID" value="MBB1252372.1"/>
    <property type="molecule type" value="Genomic_DNA"/>
</dbReference>
<evidence type="ECO:0000313" key="6">
    <source>
        <dbReference type="Proteomes" id="UP000517765"/>
    </source>
</evidence>
<keyword evidence="1" id="KW-0472">Membrane</keyword>
<reference evidence="4 5" key="1">
    <citation type="submission" date="2019-10" db="EMBL/GenBank/DDBJ databases">
        <title>Streptomyces sp. nov., a novel actinobacterium isolated from alkaline environment.</title>
        <authorList>
            <person name="Golinska P."/>
        </authorList>
    </citation>
    <scope>NUCLEOTIDE SEQUENCE [LARGE SCALE GENOMIC DNA]</scope>
    <source>
        <strain evidence="4 5">OF1</strain>
    </source>
</reference>
<accession>A0A5P0YRI0</accession>
<gene>
    <name evidence="4" type="ORF">FNX44_011495</name>
    <name evidence="2" type="ORF">H3146_03155</name>
    <name evidence="3" type="ORF">H3147_02090</name>
</gene>
<dbReference type="Proteomes" id="UP000320857">
    <property type="component" value="Unassembled WGS sequence"/>
</dbReference>
<proteinExistence type="predicted"/>
<reference evidence="6 7" key="2">
    <citation type="submission" date="2020-05" db="EMBL/GenBank/DDBJ databases">
        <title>Classification of alakaliphilic streptomycetes isolated from an alkaline soil next to Lonar Crater, India and a proposal for the recognition of Streptomyces alkaliterrae sp. nov.</title>
        <authorList>
            <person name="Golinska P."/>
        </authorList>
    </citation>
    <scope>NUCLEOTIDE SEQUENCE [LARGE SCALE GENOMIC DNA]</scope>
    <source>
        <strain evidence="7">OF3</strain>
        <strain evidence="6">OF8</strain>
    </source>
</reference>